<dbReference type="PIRSF" id="PIRSF009375">
    <property type="entry name" value="Retromer_Vps35"/>
    <property type="match status" value="1"/>
</dbReference>
<comment type="subcellular location">
    <subcellularLocation>
        <location evidence="1">Membrane</location>
        <topology evidence="1">Peripheral membrane protein</topology>
    </subcellularLocation>
</comment>
<evidence type="ECO:0000256" key="6">
    <source>
        <dbReference type="PIRNR" id="PIRNR009375"/>
    </source>
</evidence>
<feature type="compositionally biased region" description="Basic and acidic residues" evidence="7">
    <location>
        <begin position="402"/>
        <end position="415"/>
    </location>
</feature>
<dbReference type="GO" id="GO:0006886">
    <property type="term" value="P:intracellular protein transport"/>
    <property type="evidence" value="ECO:0007669"/>
    <property type="project" value="TreeGrafter"/>
</dbReference>
<evidence type="ECO:0000256" key="7">
    <source>
        <dbReference type="SAM" id="MobiDB-lite"/>
    </source>
</evidence>
<dbReference type="InterPro" id="IPR042491">
    <property type="entry name" value="Vps35_C"/>
</dbReference>
<dbReference type="RefSeq" id="XP_001729041.1">
    <property type="nucleotide sequence ID" value="XM_001728989.1"/>
</dbReference>
<reference evidence="8 9" key="1">
    <citation type="journal article" date="2007" name="Proc. Natl. Acad. Sci. U.S.A.">
        <title>Dandruff-associated Malassezia genomes reveal convergent and divergent virulence traits shared with plant and human fungal pathogens.</title>
        <authorList>
            <person name="Xu J."/>
            <person name="Saunders C.W."/>
            <person name="Hu P."/>
            <person name="Grant R.A."/>
            <person name="Boekhout T."/>
            <person name="Kuramae E.E."/>
            <person name="Kronstad J.W."/>
            <person name="Deangelis Y.M."/>
            <person name="Reeder N.L."/>
            <person name="Johnstone K.R."/>
            <person name="Leland M."/>
            <person name="Fieno A.M."/>
            <person name="Begley W.M."/>
            <person name="Sun Y."/>
            <person name="Lacey M.P."/>
            <person name="Chaudhary T."/>
            <person name="Keough T."/>
            <person name="Chu L."/>
            <person name="Sears R."/>
            <person name="Yuan B."/>
            <person name="Dawson T.L.Jr."/>
        </authorList>
    </citation>
    <scope>NUCLEOTIDE SEQUENCE [LARGE SCALE GENOMIC DNA]</scope>
    <source>
        <strain evidence="9">ATCC MYA-4612 / CBS 7966</strain>
    </source>
</reference>
<evidence type="ECO:0000256" key="2">
    <source>
        <dbReference type="ARBA" id="ARBA00006536"/>
    </source>
</evidence>
<evidence type="ECO:0000256" key="5">
    <source>
        <dbReference type="ARBA" id="ARBA00023136"/>
    </source>
</evidence>
<dbReference type="Gene3D" id="1.25.40.660">
    <property type="entry name" value="Vacuolar protein sorting-associated protein 35, helical subcomplex Vps35-C"/>
    <property type="match status" value="1"/>
</dbReference>
<feature type="compositionally biased region" description="Basic and acidic residues" evidence="7">
    <location>
        <begin position="428"/>
        <end position="437"/>
    </location>
</feature>
<dbReference type="GO" id="GO:0005829">
    <property type="term" value="C:cytosol"/>
    <property type="evidence" value="ECO:0007669"/>
    <property type="project" value="GOC"/>
</dbReference>
<evidence type="ECO:0000256" key="1">
    <source>
        <dbReference type="ARBA" id="ARBA00004170"/>
    </source>
</evidence>
<feature type="compositionally biased region" description="Polar residues" evidence="7">
    <location>
        <begin position="374"/>
        <end position="386"/>
    </location>
</feature>
<dbReference type="InParanoid" id="A8QAT9"/>
<keyword evidence="4 6" id="KW-0653">Protein transport</keyword>
<dbReference type="GO" id="GO:0005770">
    <property type="term" value="C:late endosome"/>
    <property type="evidence" value="ECO:0007669"/>
    <property type="project" value="TreeGrafter"/>
</dbReference>
<dbReference type="VEuPathDB" id="FungiDB:MGL_3829"/>
<dbReference type="FunCoup" id="A8QAT9">
    <property type="interactions" value="691"/>
</dbReference>
<dbReference type="EMBL" id="AAYY01000015">
    <property type="protein sequence ID" value="EDP41827.1"/>
    <property type="molecule type" value="Genomic_DNA"/>
</dbReference>
<comment type="function">
    <text evidence="6">Plays a role in vesicular protein sorting.</text>
</comment>
<keyword evidence="9" id="KW-1185">Reference proteome</keyword>
<dbReference type="OrthoDB" id="10258141at2759"/>
<comment type="caution">
    <text evidence="8">The sequence shown here is derived from an EMBL/GenBank/DDBJ whole genome shotgun (WGS) entry which is preliminary data.</text>
</comment>
<sequence>MEESTKTLAESLSVVKVQRVQLKRYLDMDRVMDALKSASTMLSELRTSSLTPKHYYELYMAVFDALRHLSIYLYDAHTGGKHHLADLYELVQYCGTIVPRLYLMITVGSVYMSVPDAPVKEIMKDMTEMSRGVQHPTRGLFLRHYLSGTTRDHLPIGTDAGPAGNLSDSISFILANFVEMNKLWVRQQHLGHSREREKREMERRELRILVGTNLVRLSQLDGVTLEMYQTTILPALLEQVIHCKDVIAQEYLMEVIIQVFPDDFHLRTLNLLLSACTRLHPKVSIKQLVISLINRLAAYATREAENESADARAREEYEANERLAAKVRDMRRHVVSKPPSAIWREIVLEQNTKRDTWRLLSSDLEQALPDDGNNIWSDTFKPPSSSQEDDAWIDGEIAANEAPKEASAEPEHALDEEPSQSPDVEGAESDKPQREQDQAASVPAKFRGIPEDVRLFEVFWEQIMLLMRARPDLSTQDISSLLLALLTLSLSCYPDRLEYVDQVLGFAKDKFTEALDAGENTVLSPQSNFHALLLAPINSYASALTLLGLPQFHALWMMQPPITQRLIAQAIVLSMLRRQTIVSSPSDVDGLLELCAPLLQNQPELTVQGIVPGSASAQTVSQANNAVLDEIANQQGALARLVHLFRSDDPDTQLALLYTVRQRYVQGGDAIRSTIPPLIMDSIALVRRFELCSRDKNWERKMKTLFRFVHQLISTLYHSVESPELCLRFFLLAAEVADEAGFEELAYDFYVQSFTIFEESVSDSRSQHQAIGFITSTLYKARAFSRDNYDTLATRAALYSAKLLKRPQQALAVLMASHLWWQLPAPKDRGIELRHPLVKSGRRVLECLQKALRIADGCMDEHATIDMFCHALNKYIYYFEVGVDTVSSRHINSLVNLIAKALDTINSDNKPMSWRQVSVDIPANSDASQLHFVNLLRYVESKKQAALDAETGSLAGPDWLGLQTTAILTRLAST</sequence>
<protein>
    <recommendedName>
        <fullName evidence="6">Vacuolar protein sorting-associated protein 35</fullName>
    </recommendedName>
</protein>
<name>A8QAT9_MALGO</name>
<accession>A8QAT9</accession>
<evidence type="ECO:0000313" key="9">
    <source>
        <dbReference type="Proteomes" id="UP000008837"/>
    </source>
</evidence>
<evidence type="ECO:0000256" key="3">
    <source>
        <dbReference type="ARBA" id="ARBA00022448"/>
    </source>
</evidence>
<evidence type="ECO:0000256" key="4">
    <source>
        <dbReference type="ARBA" id="ARBA00022927"/>
    </source>
</evidence>
<feature type="region of interest" description="Disordered" evidence="7">
    <location>
        <begin position="401"/>
        <end position="443"/>
    </location>
</feature>
<feature type="region of interest" description="Disordered" evidence="7">
    <location>
        <begin position="368"/>
        <end position="389"/>
    </location>
</feature>
<dbReference type="AlphaFoldDB" id="A8QAT9"/>
<dbReference type="Proteomes" id="UP000008837">
    <property type="component" value="Unassembled WGS sequence"/>
</dbReference>
<dbReference type="PANTHER" id="PTHR11099:SF0">
    <property type="entry name" value="VACUOLAR PROTEIN SORTING-ASSOCIATED PROTEIN 35"/>
    <property type="match status" value="1"/>
</dbReference>
<dbReference type="STRING" id="425265.A8QAT9"/>
<dbReference type="PANTHER" id="PTHR11099">
    <property type="entry name" value="VACUOLAR SORTING PROTEIN 35"/>
    <property type="match status" value="1"/>
</dbReference>
<dbReference type="KEGG" id="mgl:MGL_3829"/>
<dbReference type="Pfam" id="PF03635">
    <property type="entry name" value="Vps35"/>
    <property type="match status" value="1"/>
</dbReference>
<evidence type="ECO:0000313" key="8">
    <source>
        <dbReference type="EMBL" id="EDP41827.1"/>
    </source>
</evidence>
<proteinExistence type="inferred from homology"/>
<comment type="similarity">
    <text evidence="2 6">Belongs to the VPS35 family.</text>
</comment>
<dbReference type="GeneID" id="5853348"/>
<keyword evidence="5" id="KW-0472">Membrane</keyword>
<dbReference type="InterPro" id="IPR005378">
    <property type="entry name" value="Vps35"/>
</dbReference>
<dbReference type="OMA" id="YIRSREY"/>
<gene>
    <name evidence="8" type="ORF">MGL_3829</name>
</gene>
<dbReference type="GO" id="GO:0030906">
    <property type="term" value="C:retromer, cargo-selective complex"/>
    <property type="evidence" value="ECO:0007669"/>
    <property type="project" value="InterPro"/>
</dbReference>
<organism evidence="8 9">
    <name type="scientific">Malassezia globosa (strain ATCC MYA-4612 / CBS 7966)</name>
    <name type="common">Dandruff-associated fungus</name>
    <dbReference type="NCBI Taxonomy" id="425265"/>
    <lineage>
        <taxon>Eukaryota</taxon>
        <taxon>Fungi</taxon>
        <taxon>Dikarya</taxon>
        <taxon>Basidiomycota</taxon>
        <taxon>Ustilaginomycotina</taxon>
        <taxon>Malasseziomycetes</taxon>
        <taxon>Malasseziales</taxon>
        <taxon>Malasseziaceae</taxon>
        <taxon>Malassezia</taxon>
    </lineage>
</organism>
<keyword evidence="3 6" id="KW-0813">Transport</keyword>
<dbReference type="GO" id="GO:0042147">
    <property type="term" value="P:retrograde transport, endosome to Golgi"/>
    <property type="evidence" value="ECO:0007669"/>
    <property type="project" value="InterPro"/>
</dbReference>